<sequence length="216" mass="23342">MKIQVSGKQVDVGEALSSRISQELEEGIGKYFARGAQDAEVVVSKDRHGFRVDCWVRLASGQSLVTTGFGGDAQAAFADSLAKLEKRVRRYKRRLKDHHIGPKGLSPEKTENAAREVAALTIFRDPDTVEDEEFGEAGLPGEPPPVGMVIAETEAEIRTLTVGRAVAELDMTGYPLVMFRNAAHGGLAVVYRRPDGNVGWIDPQRTTKGAAVQAVG</sequence>
<name>A0A1R4FWF7_BREDI</name>
<keyword evidence="1 4" id="KW-0810">Translation regulation</keyword>
<dbReference type="GO" id="GO:0045900">
    <property type="term" value="P:negative regulation of translational elongation"/>
    <property type="evidence" value="ECO:0007669"/>
    <property type="project" value="TreeGrafter"/>
</dbReference>
<evidence type="ECO:0000256" key="2">
    <source>
        <dbReference type="ARBA" id="ARBA00038695"/>
    </source>
</evidence>
<dbReference type="AlphaFoldDB" id="A0A1R4FWF7"/>
<dbReference type="InterPro" id="IPR032528">
    <property type="entry name" value="Ribosom_S30AE_C"/>
</dbReference>
<dbReference type="GO" id="GO:0022627">
    <property type="term" value="C:cytosolic small ribosomal subunit"/>
    <property type="evidence" value="ECO:0007669"/>
    <property type="project" value="TreeGrafter"/>
</dbReference>
<dbReference type="InterPro" id="IPR003489">
    <property type="entry name" value="RHF/RaiA"/>
</dbReference>
<comment type="subunit">
    <text evidence="4">Interacts with 100S ribosomes.</text>
</comment>
<evidence type="ECO:0000256" key="1">
    <source>
        <dbReference type="ARBA" id="ARBA00022845"/>
    </source>
</evidence>
<evidence type="ECO:0000313" key="6">
    <source>
        <dbReference type="EMBL" id="SJM60340.1"/>
    </source>
</evidence>
<dbReference type="Gene3D" id="3.30.160.100">
    <property type="entry name" value="Ribosome hibernation promotion factor-like"/>
    <property type="match status" value="1"/>
</dbReference>
<comment type="subcellular location">
    <subcellularLocation>
        <location evidence="4">Cytoplasm</location>
    </subcellularLocation>
</comment>
<evidence type="ECO:0000313" key="7">
    <source>
        <dbReference type="Proteomes" id="UP000195766"/>
    </source>
</evidence>
<dbReference type="InterPro" id="IPR050574">
    <property type="entry name" value="HPF/YfiA_ribosome-assoc"/>
</dbReference>
<dbReference type="Pfam" id="PF16321">
    <property type="entry name" value="Ribosom_S30AE_C"/>
    <property type="match status" value="1"/>
</dbReference>
<feature type="domain" description="Sigma 54 modulation/S30EA ribosomal protein C-terminal" evidence="5">
    <location>
        <begin position="148"/>
        <end position="199"/>
    </location>
</feature>
<dbReference type="Pfam" id="PF02482">
    <property type="entry name" value="Ribosomal_S30AE"/>
    <property type="match status" value="1"/>
</dbReference>
<organism evidence="6 7">
    <name type="scientific">Brevundimonas diminuta 3F5N</name>
    <dbReference type="NCBI Taxonomy" id="1255603"/>
    <lineage>
        <taxon>Bacteria</taxon>
        <taxon>Pseudomonadati</taxon>
        <taxon>Pseudomonadota</taxon>
        <taxon>Alphaproteobacteria</taxon>
        <taxon>Caulobacterales</taxon>
        <taxon>Caulobacteraceae</taxon>
        <taxon>Brevundimonas</taxon>
    </lineage>
</organism>
<dbReference type="CDD" id="cd00552">
    <property type="entry name" value="RaiA"/>
    <property type="match status" value="1"/>
</dbReference>
<dbReference type="EMBL" id="FUIE01000039">
    <property type="protein sequence ID" value="SJM60340.1"/>
    <property type="molecule type" value="Genomic_DNA"/>
</dbReference>
<accession>A0A1R4FWF7</accession>
<dbReference type="RefSeq" id="WP_087140389.1">
    <property type="nucleotide sequence ID" value="NZ_FUIE01000039.1"/>
</dbReference>
<dbReference type="NCBIfam" id="TIGR00741">
    <property type="entry name" value="yfiA"/>
    <property type="match status" value="1"/>
</dbReference>
<evidence type="ECO:0000256" key="3">
    <source>
        <dbReference type="ARBA" id="ARBA00041148"/>
    </source>
</evidence>
<dbReference type="HAMAP" id="MF_00839">
    <property type="entry name" value="HPF"/>
    <property type="match status" value="1"/>
</dbReference>
<reference evidence="6 7" key="1">
    <citation type="submission" date="2017-02" db="EMBL/GenBank/DDBJ databases">
        <authorList>
            <person name="Peterson S.W."/>
        </authorList>
    </citation>
    <scope>NUCLEOTIDE SEQUENCE [LARGE SCALE GENOMIC DNA]</scope>
    <source>
        <strain evidence="6 7">3F5N</strain>
    </source>
</reference>
<dbReference type="PANTHER" id="PTHR33231:SF1">
    <property type="entry name" value="30S RIBOSOMAL PROTEIN"/>
    <property type="match status" value="1"/>
</dbReference>
<proteinExistence type="inferred from homology"/>
<gene>
    <name evidence="4" type="primary">hpf</name>
    <name evidence="6" type="ORF">FM111_07625</name>
</gene>
<keyword evidence="4" id="KW-0963">Cytoplasm</keyword>
<dbReference type="InterPro" id="IPR036567">
    <property type="entry name" value="RHF-like"/>
</dbReference>
<dbReference type="Gene3D" id="3.30.505.50">
    <property type="entry name" value="Sigma 54 modulation/S30EA ribosomal protein, C-terminal domain"/>
    <property type="match status" value="1"/>
</dbReference>
<dbReference type="SUPFAM" id="SSF69754">
    <property type="entry name" value="Ribosome binding protein Y (YfiA homologue)"/>
    <property type="match status" value="1"/>
</dbReference>
<dbReference type="GO" id="GO:0043024">
    <property type="term" value="F:ribosomal small subunit binding"/>
    <property type="evidence" value="ECO:0007669"/>
    <property type="project" value="TreeGrafter"/>
</dbReference>
<dbReference type="OrthoDB" id="9794975at2"/>
<dbReference type="InterPro" id="IPR034694">
    <property type="entry name" value="HPF_long/plastid"/>
</dbReference>
<evidence type="ECO:0000256" key="4">
    <source>
        <dbReference type="HAMAP-Rule" id="MF_00839"/>
    </source>
</evidence>
<comment type="similarity">
    <text evidence="4">Belongs to the HPF/YfiA ribosome-associated protein family. Long HPF subfamily.</text>
</comment>
<dbReference type="PANTHER" id="PTHR33231">
    <property type="entry name" value="30S RIBOSOMAL PROTEIN"/>
    <property type="match status" value="1"/>
</dbReference>
<dbReference type="Proteomes" id="UP000195766">
    <property type="component" value="Unassembled WGS sequence"/>
</dbReference>
<comment type="function">
    <text evidence="4">Required for dimerization of active 70S ribosomes into 100S ribosomes in stationary phase; 100S ribosomes are translationally inactive and sometimes present during exponential growth.</text>
</comment>
<evidence type="ECO:0000259" key="5">
    <source>
        <dbReference type="Pfam" id="PF16321"/>
    </source>
</evidence>
<comment type="subunit">
    <text evidence="2">Associates exclusively with 100S ribosomes, which are dimers of 70S ribosomes.</text>
</comment>
<protein>
    <recommendedName>
        <fullName evidence="3 4">Ribosome hibernation promoting factor</fullName>
        <shortName evidence="4">HPF</shortName>
    </recommendedName>
</protein>
<dbReference type="InterPro" id="IPR038416">
    <property type="entry name" value="Ribosom_S30AE_C_sf"/>
</dbReference>